<feature type="transmembrane region" description="Helical" evidence="1">
    <location>
        <begin position="12"/>
        <end position="38"/>
    </location>
</feature>
<feature type="transmembrane region" description="Helical" evidence="1">
    <location>
        <begin position="115"/>
        <end position="138"/>
    </location>
</feature>
<keyword evidence="1" id="KW-0472">Membrane</keyword>
<keyword evidence="1" id="KW-0812">Transmembrane</keyword>
<protein>
    <recommendedName>
        <fullName evidence="4">Transmembrane protein</fullName>
    </recommendedName>
</protein>
<feature type="transmembrane region" description="Helical" evidence="1">
    <location>
        <begin position="75"/>
        <end position="95"/>
    </location>
</feature>
<evidence type="ECO:0000256" key="1">
    <source>
        <dbReference type="SAM" id="Phobius"/>
    </source>
</evidence>
<dbReference type="Proteomes" id="UP000442695">
    <property type="component" value="Unassembled WGS sequence"/>
</dbReference>
<proteinExistence type="predicted"/>
<dbReference type="AlphaFoldDB" id="A0A7V8EJ35"/>
<keyword evidence="1" id="KW-1133">Transmembrane helix</keyword>
<gene>
    <name evidence="2" type="ORF">GN299_06640</name>
</gene>
<sequence>MHTSGGLEVRLVGGLVVFAVMALMLLVGIANITGFTFWEVAEHARALLFAPVLFVVVWLIEKFEMPLPIRLENTWPFMLGAAWSGIHALLVMKAQSDGVAGMGFGTPYPVDWVDLPWYAGNACLIIVFAVLVTAGYVVRSKRLRDNW</sequence>
<reference evidence="2 3" key="1">
    <citation type="submission" date="2019-12" db="EMBL/GenBank/DDBJ databases">
        <authorList>
            <person name="Woiski C."/>
        </authorList>
    </citation>
    <scope>NUCLEOTIDE SEQUENCE [LARGE SCALE GENOMIC DNA]</scope>
    <source>
        <strain evidence="2 3">BOE100</strain>
    </source>
</reference>
<evidence type="ECO:0000313" key="2">
    <source>
        <dbReference type="EMBL" id="KAF0255763.1"/>
    </source>
</evidence>
<organism evidence="2 3">
    <name type="scientific">Pseudomonas putida</name>
    <name type="common">Arthrobacter siderocapsulatus</name>
    <dbReference type="NCBI Taxonomy" id="303"/>
    <lineage>
        <taxon>Bacteria</taxon>
        <taxon>Pseudomonadati</taxon>
        <taxon>Pseudomonadota</taxon>
        <taxon>Gammaproteobacteria</taxon>
        <taxon>Pseudomonadales</taxon>
        <taxon>Pseudomonadaceae</taxon>
        <taxon>Pseudomonas</taxon>
    </lineage>
</organism>
<dbReference type="EMBL" id="WOWR01000005">
    <property type="protein sequence ID" value="KAF0255763.1"/>
    <property type="molecule type" value="Genomic_DNA"/>
</dbReference>
<evidence type="ECO:0000313" key="3">
    <source>
        <dbReference type="Proteomes" id="UP000442695"/>
    </source>
</evidence>
<comment type="caution">
    <text evidence="2">The sequence shown here is derived from an EMBL/GenBank/DDBJ whole genome shotgun (WGS) entry which is preliminary data.</text>
</comment>
<dbReference type="RefSeq" id="WP_156858657.1">
    <property type="nucleotide sequence ID" value="NZ_WOWR01000005.1"/>
</dbReference>
<feature type="transmembrane region" description="Helical" evidence="1">
    <location>
        <begin position="44"/>
        <end position="63"/>
    </location>
</feature>
<name>A0A7V8EJ35_PSEPU</name>
<accession>A0A7V8EJ35</accession>
<evidence type="ECO:0008006" key="4">
    <source>
        <dbReference type="Google" id="ProtNLM"/>
    </source>
</evidence>